<name>A0A316TL27_9ACTN</name>
<dbReference type="InterPro" id="IPR013655">
    <property type="entry name" value="PAS_fold_3"/>
</dbReference>
<feature type="coiled-coil region" evidence="7">
    <location>
        <begin position="12"/>
        <end position="39"/>
    </location>
</feature>
<evidence type="ECO:0000256" key="7">
    <source>
        <dbReference type="SAM" id="Coils"/>
    </source>
</evidence>
<dbReference type="SUPFAM" id="SSF55785">
    <property type="entry name" value="PYP-like sensor domain (PAS domain)"/>
    <property type="match status" value="1"/>
</dbReference>
<feature type="domain" description="Response regulatory" evidence="8">
    <location>
        <begin position="254"/>
        <end position="369"/>
    </location>
</feature>
<dbReference type="PANTHER" id="PTHR43304">
    <property type="entry name" value="PHYTOCHROME-LIKE PROTEIN CPH1"/>
    <property type="match status" value="1"/>
</dbReference>
<keyword evidence="4" id="KW-0808">Transferase</keyword>
<evidence type="ECO:0000256" key="4">
    <source>
        <dbReference type="ARBA" id="ARBA00022679"/>
    </source>
</evidence>
<dbReference type="NCBIfam" id="TIGR00229">
    <property type="entry name" value="sensory_box"/>
    <property type="match status" value="1"/>
</dbReference>
<dbReference type="Proteomes" id="UP000245507">
    <property type="component" value="Unassembled WGS sequence"/>
</dbReference>
<dbReference type="Pfam" id="PF00072">
    <property type="entry name" value="Response_reg"/>
    <property type="match status" value="1"/>
</dbReference>
<dbReference type="Gene3D" id="2.10.70.100">
    <property type="match status" value="1"/>
</dbReference>
<dbReference type="Gene3D" id="3.40.50.2300">
    <property type="match status" value="1"/>
</dbReference>
<dbReference type="SMART" id="SM00086">
    <property type="entry name" value="PAC"/>
    <property type="match status" value="1"/>
</dbReference>
<dbReference type="PROSITE" id="PS50113">
    <property type="entry name" value="PAC"/>
    <property type="match status" value="1"/>
</dbReference>
<comment type="catalytic activity">
    <reaction evidence="1">
        <text>ATP + protein L-histidine = ADP + protein N-phospho-L-histidine.</text>
        <dbReference type="EC" id="2.7.13.3"/>
    </reaction>
</comment>
<dbReference type="AlphaFoldDB" id="A0A316TL27"/>
<dbReference type="InterPro" id="IPR035965">
    <property type="entry name" value="PAS-like_dom_sf"/>
</dbReference>
<dbReference type="SMART" id="SM00448">
    <property type="entry name" value="REC"/>
    <property type="match status" value="1"/>
</dbReference>
<evidence type="ECO:0000259" key="9">
    <source>
        <dbReference type="PROSITE" id="PS50112"/>
    </source>
</evidence>
<dbReference type="InterPro" id="IPR000014">
    <property type="entry name" value="PAS"/>
</dbReference>
<accession>A0A316TL27</accession>
<dbReference type="CDD" id="cd00130">
    <property type="entry name" value="PAS"/>
    <property type="match status" value="1"/>
</dbReference>
<dbReference type="InterPro" id="IPR058245">
    <property type="entry name" value="NreC/VraR/RcsB-like_REC"/>
</dbReference>
<evidence type="ECO:0000256" key="2">
    <source>
        <dbReference type="ARBA" id="ARBA00012438"/>
    </source>
</evidence>
<keyword evidence="3 6" id="KW-0597">Phosphoprotein</keyword>
<keyword evidence="5" id="KW-0418">Kinase</keyword>
<dbReference type="Gene3D" id="3.30.450.20">
    <property type="entry name" value="PAS domain"/>
    <property type="match status" value="1"/>
</dbReference>
<dbReference type="EC" id="2.7.13.3" evidence="2"/>
<keyword evidence="12" id="KW-1185">Reference proteome</keyword>
<dbReference type="PROSITE" id="PS50112">
    <property type="entry name" value="PAS"/>
    <property type="match status" value="1"/>
</dbReference>
<dbReference type="PROSITE" id="PS50110">
    <property type="entry name" value="RESPONSE_REGULATORY"/>
    <property type="match status" value="1"/>
</dbReference>
<feature type="domain" description="PAS" evidence="9">
    <location>
        <begin position="56"/>
        <end position="101"/>
    </location>
</feature>
<feature type="domain" description="PAC" evidence="10">
    <location>
        <begin position="104"/>
        <end position="156"/>
    </location>
</feature>
<evidence type="ECO:0000259" key="8">
    <source>
        <dbReference type="PROSITE" id="PS50110"/>
    </source>
</evidence>
<sequence length="376" mass="41223">MTPRRIPMRKTTERLHEELDATRQELADLRARVAAAQQLANMGDYDWHIESDTNSWSDQLYRIYGYEPQEFNASYDRFLSMVHPDDRDAVTAMHRQVYETGGSWTITERIVRPDGEVRHLATNGVVVKDEDGTPVRMRGTCVDITDRVQAETANEELAASLREWQVRRRHAFEINDNVVQGISAAVLALQLGDLDAVASYLDRTLRAARGMMGDLLLDRPDGEPEAGSMVRSTAAAGITPVPASGQAPEPAKVRVLLADDYHDLRELMRFQLERAGYDVVGEAADGEQAVALAAELRPDVVVLDLAMPEMDGLQALPALRESVPDAKVIVVSGFANSLMADRVLAAGAARFAEKGVGIDVVGMVASVMAEQAERAS</sequence>
<dbReference type="InterPro" id="IPR001789">
    <property type="entry name" value="Sig_transdc_resp-reg_receiver"/>
</dbReference>
<dbReference type="EMBL" id="QGDD01000002">
    <property type="protein sequence ID" value="PWN03969.1"/>
    <property type="molecule type" value="Genomic_DNA"/>
</dbReference>
<dbReference type="InterPro" id="IPR052162">
    <property type="entry name" value="Sensor_kinase/Photoreceptor"/>
</dbReference>
<organism evidence="11 12">
    <name type="scientific">Nocardioides silvaticus</name>
    <dbReference type="NCBI Taxonomy" id="2201891"/>
    <lineage>
        <taxon>Bacteria</taxon>
        <taxon>Bacillati</taxon>
        <taxon>Actinomycetota</taxon>
        <taxon>Actinomycetes</taxon>
        <taxon>Propionibacteriales</taxon>
        <taxon>Nocardioidaceae</taxon>
        <taxon>Nocardioides</taxon>
    </lineage>
</organism>
<reference evidence="11 12" key="1">
    <citation type="submission" date="2018-05" db="EMBL/GenBank/DDBJ databases">
        <title>Nocardioides silvaticus genome.</title>
        <authorList>
            <person name="Li C."/>
            <person name="Wang G."/>
        </authorList>
    </citation>
    <scope>NUCLEOTIDE SEQUENCE [LARGE SCALE GENOMIC DNA]</scope>
    <source>
        <strain evidence="11 12">CCTCC AB 2018079</strain>
    </source>
</reference>
<dbReference type="GO" id="GO:0004673">
    <property type="term" value="F:protein histidine kinase activity"/>
    <property type="evidence" value="ECO:0007669"/>
    <property type="project" value="UniProtKB-EC"/>
</dbReference>
<evidence type="ECO:0000256" key="1">
    <source>
        <dbReference type="ARBA" id="ARBA00000085"/>
    </source>
</evidence>
<evidence type="ECO:0000256" key="5">
    <source>
        <dbReference type="ARBA" id="ARBA00022777"/>
    </source>
</evidence>
<proteinExistence type="predicted"/>
<protein>
    <recommendedName>
        <fullName evidence="2">histidine kinase</fullName>
        <ecNumber evidence="2">2.7.13.3</ecNumber>
    </recommendedName>
</protein>
<dbReference type="CDD" id="cd17535">
    <property type="entry name" value="REC_NarL-like"/>
    <property type="match status" value="1"/>
</dbReference>
<evidence type="ECO:0000256" key="3">
    <source>
        <dbReference type="ARBA" id="ARBA00022553"/>
    </source>
</evidence>
<dbReference type="SUPFAM" id="SSF52172">
    <property type="entry name" value="CheY-like"/>
    <property type="match status" value="1"/>
</dbReference>
<dbReference type="PANTHER" id="PTHR43304:SF1">
    <property type="entry name" value="PAC DOMAIN-CONTAINING PROTEIN"/>
    <property type="match status" value="1"/>
</dbReference>
<evidence type="ECO:0000256" key="6">
    <source>
        <dbReference type="PROSITE-ProRule" id="PRU00169"/>
    </source>
</evidence>
<dbReference type="InterPro" id="IPR001610">
    <property type="entry name" value="PAC"/>
</dbReference>
<evidence type="ECO:0000313" key="11">
    <source>
        <dbReference type="EMBL" id="PWN03969.1"/>
    </source>
</evidence>
<dbReference type="GO" id="GO:0000160">
    <property type="term" value="P:phosphorelay signal transduction system"/>
    <property type="evidence" value="ECO:0007669"/>
    <property type="project" value="InterPro"/>
</dbReference>
<comment type="caution">
    <text evidence="11">The sequence shown here is derived from an EMBL/GenBank/DDBJ whole genome shotgun (WGS) entry which is preliminary data.</text>
</comment>
<evidence type="ECO:0000259" key="10">
    <source>
        <dbReference type="PROSITE" id="PS50113"/>
    </source>
</evidence>
<feature type="modified residue" description="4-aspartylphosphate" evidence="6">
    <location>
        <position position="304"/>
    </location>
</feature>
<gene>
    <name evidence="11" type="ORF">DJ010_07940</name>
</gene>
<dbReference type="InterPro" id="IPR000700">
    <property type="entry name" value="PAS-assoc_C"/>
</dbReference>
<dbReference type="InterPro" id="IPR011006">
    <property type="entry name" value="CheY-like_superfamily"/>
</dbReference>
<dbReference type="Pfam" id="PF08447">
    <property type="entry name" value="PAS_3"/>
    <property type="match status" value="1"/>
</dbReference>
<keyword evidence="7" id="KW-0175">Coiled coil</keyword>
<evidence type="ECO:0000313" key="12">
    <source>
        <dbReference type="Proteomes" id="UP000245507"/>
    </source>
</evidence>